<dbReference type="PANTHER" id="PTHR39426:SF1">
    <property type="entry name" value="HOMOLOGY TO DEATH-ON-CURING PROTEIN OF PHAGE P1"/>
    <property type="match status" value="1"/>
</dbReference>
<evidence type="ECO:0000313" key="2">
    <source>
        <dbReference type="EMBL" id="QQK81233.1"/>
    </source>
</evidence>
<dbReference type="GO" id="GO:0016301">
    <property type="term" value="F:kinase activity"/>
    <property type="evidence" value="ECO:0007669"/>
    <property type="project" value="InterPro"/>
</dbReference>
<proteinExistence type="predicted"/>
<feature type="domain" description="Fido" evidence="1">
    <location>
        <begin position="18"/>
        <end position="54"/>
    </location>
</feature>
<dbReference type="NCBIfam" id="TIGR01550">
    <property type="entry name" value="DOC_P1"/>
    <property type="match status" value="1"/>
</dbReference>
<dbReference type="Pfam" id="PF02661">
    <property type="entry name" value="Fic"/>
    <property type="match status" value="1"/>
</dbReference>
<keyword evidence="3" id="KW-1185">Reference proteome</keyword>
<dbReference type="EMBL" id="CP054706">
    <property type="protein sequence ID" value="QQK81233.1"/>
    <property type="molecule type" value="Genomic_DNA"/>
</dbReference>
<dbReference type="InterPro" id="IPR006440">
    <property type="entry name" value="Doc"/>
</dbReference>
<gene>
    <name evidence="2" type="ORF">HUG20_15855</name>
</gene>
<evidence type="ECO:0000259" key="1">
    <source>
        <dbReference type="Pfam" id="PF02661"/>
    </source>
</evidence>
<dbReference type="PANTHER" id="PTHR39426">
    <property type="entry name" value="HOMOLOGY TO DEATH-ON-CURING PROTEIN OF PHAGE P1"/>
    <property type="match status" value="1"/>
</dbReference>
<dbReference type="AlphaFoldDB" id="A0A7T6ZCY7"/>
<dbReference type="KEGG" id="scib:HUG20_15855"/>
<dbReference type="RefSeq" id="WP_200085664.1">
    <property type="nucleotide sequence ID" value="NZ_CP054706.1"/>
</dbReference>
<sequence length="96" mass="10955">MKFTLNDDGTVSIVKKVDQTISSKAAALYQSLARNHCSANANKRTSHLATFMFLYKNGYERSTSADEMVDFTLRVVIEHLSIEEISEWIQVHSRKM</sequence>
<reference evidence="2 3" key="1">
    <citation type="submission" date="2020-06" db="EMBL/GenBank/DDBJ databases">
        <title>Genomic analysis of Salicibibacter sp. NKC21-4.</title>
        <authorList>
            <person name="Oh Y.J."/>
        </authorList>
    </citation>
    <scope>NUCLEOTIDE SEQUENCE [LARGE SCALE GENOMIC DNA]</scope>
    <source>
        <strain evidence="2 3">NKC21-4</strain>
    </source>
</reference>
<organism evidence="2 3">
    <name type="scientific">Salicibibacter cibi</name>
    <dbReference type="NCBI Taxonomy" id="2743001"/>
    <lineage>
        <taxon>Bacteria</taxon>
        <taxon>Bacillati</taxon>
        <taxon>Bacillota</taxon>
        <taxon>Bacilli</taxon>
        <taxon>Bacillales</taxon>
        <taxon>Bacillaceae</taxon>
        <taxon>Salicibibacter</taxon>
    </lineage>
</organism>
<protein>
    <submittedName>
        <fullName evidence="2">Type II toxin-antitoxin system death-on-curing family toxin</fullName>
    </submittedName>
</protein>
<evidence type="ECO:0000313" key="3">
    <source>
        <dbReference type="Proteomes" id="UP000595349"/>
    </source>
</evidence>
<dbReference type="Proteomes" id="UP000595349">
    <property type="component" value="Chromosome"/>
</dbReference>
<accession>A0A7T6ZCY7</accession>
<dbReference type="InterPro" id="IPR003812">
    <property type="entry name" value="Fido"/>
</dbReference>
<dbReference type="Gene3D" id="1.10.1790.50">
    <property type="match status" value="1"/>
</dbReference>
<name>A0A7T6ZCY7_9BACI</name>